<evidence type="ECO:0000313" key="3">
    <source>
        <dbReference type="Proteomes" id="UP000054564"/>
    </source>
</evidence>
<reference evidence="3" key="1">
    <citation type="submission" date="2014-03" db="EMBL/GenBank/DDBJ databases">
        <title>The Genome Sequence of Puccinia striiformis f. sp. tritici PST-78.</title>
        <authorList>
            <consortium name="The Broad Institute Genome Sequencing Platform"/>
            <person name="Cuomo C."/>
            <person name="Hulbert S."/>
            <person name="Chen X."/>
            <person name="Walker B."/>
            <person name="Young S.K."/>
            <person name="Zeng Q."/>
            <person name="Gargeya S."/>
            <person name="Fitzgerald M."/>
            <person name="Haas B."/>
            <person name="Abouelleil A."/>
            <person name="Alvarado L."/>
            <person name="Arachchi H.M."/>
            <person name="Berlin A.M."/>
            <person name="Chapman S.B."/>
            <person name="Goldberg J."/>
            <person name="Griggs A."/>
            <person name="Gujja S."/>
            <person name="Hansen M."/>
            <person name="Howarth C."/>
            <person name="Imamovic A."/>
            <person name="Larimer J."/>
            <person name="McCowan C."/>
            <person name="Montmayeur A."/>
            <person name="Murphy C."/>
            <person name="Neiman D."/>
            <person name="Pearson M."/>
            <person name="Priest M."/>
            <person name="Roberts A."/>
            <person name="Saif S."/>
            <person name="Shea T."/>
            <person name="Sisk P."/>
            <person name="Sykes S."/>
            <person name="Wortman J."/>
            <person name="Nusbaum C."/>
            <person name="Birren B."/>
        </authorList>
    </citation>
    <scope>NUCLEOTIDE SEQUENCE [LARGE SCALE GENOMIC DNA]</scope>
    <source>
        <strain evidence="3">race PST-78</strain>
    </source>
</reference>
<protein>
    <submittedName>
        <fullName evidence="2">Uncharacterized protein</fullName>
    </submittedName>
</protein>
<sequence length="529" mass="61140">MTSTSVLPKASREIGRASPRSMAITPLGKHMLTGVHYLLAWHVLLITLNSALGDFKHQPFDLLRDCTKDPSNLILDSTSQPSLAPEVYVLSSRNVLPTLPCTRQVVTGSSKTRKDVRKPVTTTTNHGASSLLPKVVPKEEAPIDPPVSDHKRRFRSSPIDIPSRELGAKRLKANEPLKFSEDDPEIVNDLDVTRNNGIRSQQRLATTEWFLTPGSPSWPELRAIPNSIMFNPELHQTRPLPAGDADSRISRFISHAYKDEGQPASFKVSEFSKLEFNEEIFRDANLLYDRGHFIKLARMDRCLREFPGKILSMHPDKEKEYESSMNTYVKKRLFFEGGTGPWTTTKNVARRKFLVGSSHELFKLGDLWIDFWKRRAKMDLHIDFQQAIVNVDAFTDTSKLYVLYLFFVDMINTTAGRKNHDPRDDEDLFKFAKEKFEEYRGILVHQQTIRITIHDRENQYKQKNKMIPKPQLRESLWGPLDYWMEKSGRFSTRFQKINSLKPFYNDVFTYSIRNFNKKMLESQKLEENT</sequence>
<evidence type="ECO:0000313" key="2">
    <source>
        <dbReference type="EMBL" id="KNE90972.1"/>
    </source>
</evidence>
<dbReference type="OrthoDB" id="10354113at2759"/>
<keyword evidence="3" id="KW-1185">Reference proteome</keyword>
<evidence type="ECO:0000256" key="1">
    <source>
        <dbReference type="SAM" id="MobiDB-lite"/>
    </source>
</evidence>
<gene>
    <name evidence="2" type="ORF">PSTG_15613</name>
</gene>
<organism evidence="2 3">
    <name type="scientific">Puccinia striiformis f. sp. tritici PST-78</name>
    <dbReference type="NCBI Taxonomy" id="1165861"/>
    <lineage>
        <taxon>Eukaryota</taxon>
        <taxon>Fungi</taxon>
        <taxon>Dikarya</taxon>
        <taxon>Basidiomycota</taxon>
        <taxon>Pucciniomycotina</taxon>
        <taxon>Pucciniomycetes</taxon>
        <taxon>Pucciniales</taxon>
        <taxon>Pucciniaceae</taxon>
        <taxon>Puccinia</taxon>
    </lineage>
</organism>
<dbReference type="Proteomes" id="UP000054564">
    <property type="component" value="Unassembled WGS sequence"/>
</dbReference>
<dbReference type="EMBL" id="AJIL01000227">
    <property type="protein sequence ID" value="KNE90972.1"/>
    <property type="molecule type" value="Genomic_DNA"/>
</dbReference>
<proteinExistence type="predicted"/>
<dbReference type="AlphaFoldDB" id="A0A0L0UVB7"/>
<feature type="region of interest" description="Disordered" evidence="1">
    <location>
        <begin position="106"/>
        <end position="129"/>
    </location>
</feature>
<comment type="caution">
    <text evidence="2">The sequence shown here is derived from an EMBL/GenBank/DDBJ whole genome shotgun (WGS) entry which is preliminary data.</text>
</comment>
<name>A0A0L0UVB7_9BASI</name>
<accession>A0A0L0UVB7</accession>